<comment type="similarity">
    <text evidence="1">Belongs to the DNA polymerase delta/II small subunit family.</text>
</comment>
<organism evidence="6 7">
    <name type="scientific">Thalassiosira pseudonana</name>
    <name type="common">Marine diatom</name>
    <name type="synonym">Cyclotella nana</name>
    <dbReference type="NCBI Taxonomy" id="35128"/>
    <lineage>
        <taxon>Eukaryota</taxon>
        <taxon>Sar</taxon>
        <taxon>Stramenopiles</taxon>
        <taxon>Ochrophyta</taxon>
        <taxon>Bacillariophyta</taxon>
        <taxon>Coscinodiscophyceae</taxon>
        <taxon>Thalassiosirophycidae</taxon>
        <taxon>Thalassiosirales</taxon>
        <taxon>Thalassiosiraceae</taxon>
        <taxon>Thalassiosira</taxon>
    </lineage>
</organism>
<dbReference type="KEGG" id="tps:THAPSDRAFT_23058"/>
<feature type="domain" description="DNA polymerase delta subunit OB-fold" evidence="5">
    <location>
        <begin position="50"/>
        <end position="218"/>
    </location>
</feature>
<dbReference type="PaxDb" id="35128-Thaps23058"/>
<dbReference type="AlphaFoldDB" id="B8C5H6"/>
<gene>
    <name evidence="6" type="ORF">THAPSDRAFT_23058</name>
</gene>
<dbReference type="OMA" id="HCILIGT"/>
<evidence type="ECO:0000256" key="1">
    <source>
        <dbReference type="ARBA" id="ARBA00006035"/>
    </source>
</evidence>
<evidence type="ECO:0000256" key="3">
    <source>
        <dbReference type="SAM" id="MobiDB-lite"/>
    </source>
</evidence>
<dbReference type="Gene3D" id="2.40.50.430">
    <property type="match status" value="1"/>
</dbReference>
<dbReference type="PANTHER" id="PTHR10416">
    <property type="entry name" value="DNA POLYMERASE DELTA SUBUNIT 2"/>
    <property type="match status" value="1"/>
</dbReference>
<dbReference type="Gene3D" id="3.60.21.50">
    <property type="match status" value="1"/>
</dbReference>
<dbReference type="eggNOG" id="KOG2732">
    <property type="taxonomic scope" value="Eukaryota"/>
</dbReference>
<dbReference type="Pfam" id="PF18018">
    <property type="entry name" value="DNA_pol_D_N"/>
    <property type="match status" value="1"/>
</dbReference>
<dbReference type="PANTHER" id="PTHR10416:SF0">
    <property type="entry name" value="DNA POLYMERASE DELTA SUBUNIT 2"/>
    <property type="match status" value="1"/>
</dbReference>
<evidence type="ECO:0000313" key="7">
    <source>
        <dbReference type="Proteomes" id="UP000001449"/>
    </source>
</evidence>
<reference evidence="6 7" key="1">
    <citation type="journal article" date="2004" name="Science">
        <title>The genome of the diatom Thalassiosira pseudonana: ecology, evolution, and metabolism.</title>
        <authorList>
            <person name="Armbrust E.V."/>
            <person name="Berges J.A."/>
            <person name="Bowler C."/>
            <person name="Green B.R."/>
            <person name="Martinez D."/>
            <person name="Putnam N.H."/>
            <person name="Zhou S."/>
            <person name="Allen A.E."/>
            <person name="Apt K.E."/>
            <person name="Bechner M."/>
            <person name="Brzezinski M.A."/>
            <person name="Chaal B.K."/>
            <person name="Chiovitti A."/>
            <person name="Davis A.K."/>
            <person name="Demarest M.S."/>
            <person name="Detter J.C."/>
            <person name="Glavina T."/>
            <person name="Goodstein D."/>
            <person name="Hadi M.Z."/>
            <person name="Hellsten U."/>
            <person name="Hildebrand M."/>
            <person name="Jenkins B.D."/>
            <person name="Jurka J."/>
            <person name="Kapitonov V.V."/>
            <person name="Kroger N."/>
            <person name="Lau W.W."/>
            <person name="Lane T.W."/>
            <person name="Larimer F.W."/>
            <person name="Lippmeier J.C."/>
            <person name="Lucas S."/>
            <person name="Medina M."/>
            <person name="Montsant A."/>
            <person name="Obornik M."/>
            <person name="Parker M.S."/>
            <person name="Palenik B."/>
            <person name="Pazour G.J."/>
            <person name="Richardson P.M."/>
            <person name="Rynearson T.A."/>
            <person name="Saito M.A."/>
            <person name="Schwartz D.C."/>
            <person name="Thamatrakoln K."/>
            <person name="Valentin K."/>
            <person name="Vardi A."/>
            <person name="Wilkerson F.P."/>
            <person name="Rokhsar D.S."/>
        </authorList>
    </citation>
    <scope>NUCLEOTIDE SEQUENCE [LARGE SCALE GENOMIC DNA]</scope>
    <source>
        <strain evidence="6 7">CCMP1335</strain>
    </source>
</reference>
<evidence type="ECO:0000259" key="4">
    <source>
        <dbReference type="Pfam" id="PF04042"/>
    </source>
</evidence>
<accession>B8C5H6</accession>
<feature type="compositionally biased region" description="Polar residues" evidence="3">
    <location>
        <begin position="327"/>
        <end position="342"/>
    </location>
</feature>
<dbReference type="InterPro" id="IPR040663">
    <property type="entry name" value="DNA_pol_D_N"/>
</dbReference>
<evidence type="ECO:0000259" key="5">
    <source>
        <dbReference type="Pfam" id="PF18018"/>
    </source>
</evidence>
<dbReference type="InterPro" id="IPR007185">
    <property type="entry name" value="DNA_pol_a/d/e_bsu"/>
</dbReference>
<proteinExistence type="inferred from homology"/>
<keyword evidence="7" id="KW-1185">Reference proteome</keyword>
<dbReference type="Proteomes" id="UP000001449">
    <property type="component" value="Chromosome 6"/>
</dbReference>
<dbReference type="GO" id="GO:0043625">
    <property type="term" value="C:delta DNA polymerase complex"/>
    <property type="evidence" value="ECO:0000318"/>
    <property type="project" value="GO_Central"/>
</dbReference>
<dbReference type="GeneID" id="7443576"/>
<evidence type="ECO:0000256" key="2">
    <source>
        <dbReference type="ARBA" id="ARBA00022705"/>
    </source>
</evidence>
<dbReference type="STRING" id="35128.B8C5H6"/>
<dbReference type="InParanoid" id="B8C5H6"/>
<dbReference type="GO" id="GO:0006271">
    <property type="term" value="P:DNA strand elongation involved in DNA replication"/>
    <property type="evidence" value="ECO:0000318"/>
    <property type="project" value="GO_Central"/>
</dbReference>
<dbReference type="Pfam" id="PF04042">
    <property type="entry name" value="DNA_pol_E_B"/>
    <property type="match status" value="1"/>
</dbReference>
<dbReference type="FunCoup" id="B8C5H6">
    <property type="interactions" value="254"/>
</dbReference>
<dbReference type="GO" id="GO:0003677">
    <property type="term" value="F:DNA binding"/>
    <property type="evidence" value="ECO:0007669"/>
    <property type="project" value="InterPro"/>
</dbReference>
<dbReference type="RefSeq" id="XP_002291402.1">
    <property type="nucleotide sequence ID" value="XM_002291366.1"/>
</dbReference>
<reference evidence="6 7" key="2">
    <citation type="journal article" date="2008" name="Nature">
        <title>The Phaeodactylum genome reveals the evolutionary history of diatom genomes.</title>
        <authorList>
            <person name="Bowler C."/>
            <person name="Allen A.E."/>
            <person name="Badger J.H."/>
            <person name="Grimwood J."/>
            <person name="Jabbari K."/>
            <person name="Kuo A."/>
            <person name="Maheswari U."/>
            <person name="Martens C."/>
            <person name="Maumus F."/>
            <person name="Otillar R.P."/>
            <person name="Rayko E."/>
            <person name="Salamov A."/>
            <person name="Vandepoele K."/>
            <person name="Beszteri B."/>
            <person name="Gruber A."/>
            <person name="Heijde M."/>
            <person name="Katinka M."/>
            <person name="Mock T."/>
            <person name="Valentin K."/>
            <person name="Verret F."/>
            <person name="Berges J.A."/>
            <person name="Brownlee C."/>
            <person name="Cadoret J.P."/>
            <person name="Chiovitti A."/>
            <person name="Choi C.J."/>
            <person name="Coesel S."/>
            <person name="De Martino A."/>
            <person name="Detter J.C."/>
            <person name="Durkin C."/>
            <person name="Falciatore A."/>
            <person name="Fournet J."/>
            <person name="Haruta M."/>
            <person name="Huysman M.J."/>
            <person name="Jenkins B.D."/>
            <person name="Jiroutova K."/>
            <person name="Jorgensen R.E."/>
            <person name="Joubert Y."/>
            <person name="Kaplan A."/>
            <person name="Kroger N."/>
            <person name="Kroth P.G."/>
            <person name="La Roche J."/>
            <person name="Lindquist E."/>
            <person name="Lommer M."/>
            <person name="Martin-Jezequel V."/>
            <person name="Lopez P.J."/>
            <person name="Lucas S."/>
            <person name="Mangogna M."/>
            <person name="McGinnis K."/>
            <person name="Medlin L.K."/>
            <person name="Montsant A."/>
            <person name="Oudot-Le Secq M.P."/>
            <person name="Napoli C."/>
            <person name="Obornik M."/>
            <person name="Parker M.S."/>
            <person name="Petit J.L."/>
            <person name="Porcel B.M."/>
            <person name="Poulsen N."/>
            <person name="Robison M."/>
            <person name="Rychlewski L."/>
            <person name="Rynearson T.A."/>
            <person name="Schmutz J."/>
            <person name="Shapiro H."/>
            <person name="Siaut M."/>
            <person name="Stanley M."/>
            <person name="Sussman M.R."/>
            <person name="Taylor A.R."/>
            <person name="Vardi A."/>
            <person name="von Dassow P."/>
            <person name="Vyverman W."/>
            <person name="Willis A."/>
            <person name="Wyrwicz L.S."/>
            <person name="Rokhsar D.S."/>
            <person name="Weissenbach J."/>
            <person name="Armbrust E.V."/>
            <person name="Green B.R."/>
            <person name="Van de Peer Y."/>
            <person name="Grigoriev I.V."/>
        </authorList>
    </citation>
    <scope>NUCLEOTIDE SEQUENCE [LARGE SCALE GENOMIC DNA]</scope>
    <source>
        <strain evidence="6 7">CCMP1335</strain>
    </source>
</reference>
<evidence type="ECO:0000313" key="6">
    <source>
        <dbReference type="EMBL" id="EED91509.1"/>
    </source>
</evidence>
<keyword evidence="2" id="KW-0235">DNA replication</keyword>
<sequence length="558" mass="59225">MAESTTRAYSSFTPSWQRFHEFAAPIASSSGAGSAAASSSSNQQHPYTRQYSHVYSARLAGLRERCLKNAREKLAGGELDGKVEVVDRIIEVKEGAWSILVGTIVKETDPKRRPPVTSTYTDADACSFLFPTDGSANAGVDGVQESLRAHLFDLDKGDILHLEDESGRVELSPETTDKDGMDVDNADALDPNKVATGVVVAVIGKVSAEKGVMHVHSVHFAGPPPAEKKSASGDELRGARVNDNETADPTLLLVSGLGCGSDSPSDVESGGSLALRREMLLEYLTNNMGNSEGNGSSVCRVIVAGGSIAPPVNASSDDETTKENKKSNCNSVAKSKNGKNDSSSALAFSLRELDLYLSEILSSGVPVDYIPGWHDPTNANWPQRPIHSCLLPNACSYVDLFSRSTNPYEGVVGGNVRVLGSDGLNVADLRRYLVEGESNDGEEKVVAASSIDTLQTTFQCGHIAPTGPDSLPTFPSSESDPFVLQTRPNVFFAGNCEKFETRLVGADGNEVEGGAKYVDGENGTRLICVPSFALTGEAVLINLKTLKCDVVSFNDVGL</sequence>
<dbReference type="HOGENOM" id="CLU_021763_1_0_1"/>
<protein>
    <recommendedName>
        <fullName evidence="8">DNA polymerase delta small subunit</fullName>
    </recommendedName>
</protein>
<dbReference type="InterPro" id="IPR024826">
    <property type="entry name" value="DNA_pol_delta/II_ssu"/>
</dbReference>
<dbReference type="EMBL" id="CM000643">
    <property type="protein sequence ID" value="EED91509.1"/>
    <property type="molecule type" value="Genomic_DNA"/>
</dbReference>
<name>B8C5H6_THAPS</name>
<feature type="region of interest" description="Disordered" evidence="3">
    <location>
        <begin position="310"/>
        <end position="342"/>
    </location>
</feature>
<feature type="domain" description="DNA polymerase alpha/delta/epsilon subunit B" evidence="4">
    <location>
        <begin position="253"/>
        <end position="500"/>
    </location>
</feature>
<evidence type="ECO:0008006" key="8">
    <source>
        <dbReference type="Google" id="ProtNLM"/>
    </source>
</evidence>